<dbReference type="Pfam" id="PF00392">
    <property type="entry name" value="GntR"/>
    <property type="match status" value="1"/>
</dbReference>
<keyword evidence="5 12" id="KW-0032">Aminotransferase</keyword>
<organism evidence="12 13">
    <name type="scientific">Megasphaera elsdenii</name>
    <dbReference type="NCBI Taxonomy" id="907"/>
    <lineage>
        <taxon>Bacteria</taxon>
        <taxon>Bacillati</taxon>
        <taxon>Bacillota</taxon>
        <taxon>Negativicutes</taxon>
        <taxon>Veillonellales</taxon>
        <taxon>Veillonellaceae</taxon>
        <taxon>Megasphaera</taxon>
    </lineage>
</organism>
<dbReference type="PANTHER" id="PTHR46577:SF2">
    <property type="entry name" value="TRANSCRIPTIONAL REGULATORY PROTEIN"/>
    <property type="match status" value="1"/>
</dbReference>
<keyword evidence="10" id="KW-0804">Transcription</keyword>
<keyword evidence="6 12" id="KW-0808">Transferase</keyword>
<feature type="domain" description="HTH gntR-type" evidence="11">
    <location>
        <begin position="19"/>
        <end position="87"/>
    </location>
</feature>
<evidence type="ECO:0000256" key="1">
    <source>
        <dbReference type="ARBA" id="ARBA00001933"/>
    </source>
</evidence>
<evidence type="ECO:0000259" key="11">
    <source>
        <dbReference type="PROSITE" id="PS50949"/>
    </source>
</evidence>
<dbReference type="Proteomes" id="UP000536773">
    <property type="component" value="Unassembled WGS sequence"/>
</dbReference>
<evidence type="ECO:0000256" key="6">
    <source>
        <dbReference type="ARBA" id="ARBA00022679"/>
    </source>
</evidence>
<dbReference type="CDD" id="cd07377">
    <property type="entry name" value="WHTH_GntR"/>
    <property type="match status" value="1"/>
</dbReference>
<evidence type="ECO:0000256" key="8">
    <source>
        <dbReference type="ARBA" id="ARBA00023015"/>
    </source>
</evidence>
<dbReference type="PRINTS" id="PR00035">
    <property type="entry name" value="HTHGNTR"/>
</dbReference>
<dbReference type="CDD" id="cd00609">
    <property type="entry name" value="AAT_like"/>
    <property type="match status" value="1"/>
</dbReference>
<dbReference type="InterPro" id="IPR000524">
    <property type="entry name" value="Tscrpt_reg_HTH_GntR"/>
</dbReference>
<dbReference type="InterPro" id="IPR015422">
    <property type="entry name" value="PyrdxlP-dep_Trfase_small"/>
</dbReference>
<protein>
    <submittedName>
        <fullName evidence="12">PLP-dependent aminotransferase family protein</fullName>
    </submittedName>
</protein>
<comment type="similarity">
    <text evidence="3">Belongs to the class-I pyridoxal-phosphate-dependent aminotransferase family.</text>
</comment>
<dbReference type="GO" id="GO:0003700">
    <property type="term" value="F:DNA-binding transcription factor activity"/>
    <property type="evidence" value="ECO:0007669"/>
    <property type="project" value="InterPro"/>
</dbReference>
<evidence type="ECO:0000313" key="13">
    <source>
        <dbReference type="Proteomes" id="UP000536773"/>
    </source>
</evidence>
<evidence type="ECO:0000256" key="4">
    <source>
        <dbReference type="ARBA" id="ARBA00011738"/>
    </source>
</evidence>
<dbReference type="Gene3D" id="1.10.10.10">
    <property type="entry name" value="Winged helix-like DNA-binding domain superfamily/Winged helix DNA-binding domain"/>
    <property type="match status" value="1"/>
</dbReference>
<evidence type="ECO:0000256" key="2">
    <source>
        <dbReference type="ARBA" id="ARBA00005384"/>
    </source>
</evidence>
<dbReference type="InterPro" id="IPR036390">
    <property type="entry name" value="WH_DNA-bd_sf"/>
</dbReference>
<keyword evidence="7" id="KW-0663">Pyridoxal phosphate</keyword>
<dbReference type="InterPro" id="IPR051446">
    <property type="entry name" value="HTH_trans_reg/aminotransferase"/>
</dbReference>
<keyword evidence="9" id="KW-0238">DNA-binding</keyword>
<comment type="subunit">
    <text evidence="4">Homodimer.</text>
</comment>
<evidence type="ECO:0000313" key="12">
    <source>
        <dbReference type="EMBL" id="NMK38004.1"/>
    </source>
</evidence>
<evidence type="ECO:0000256" key="5">
    <source>
        <dbReference type="ARBA" id="ARBA00022576"/>
    </source>
</evidence>
<dbReference type="InterPro" id="IPR015421">
    <property type="entry name" value="PyrdxlP-dep_Trfase_major"/>
</dbReference>
<evidence type="ECO:0000256" key="9">
    <source>
        <dbReference type="ARBA" id="ARBA00023125"/>
    </source>
</evidence>
<dbReference type="Pfam" id="PF00155">
    <property type="entry name" value="Aminotran_1_2"/>
    <property type="match status" value="1"/>
</dbReference>
<dbReference type="AlphaFoldDB" id="A0A848ER90"/>
<comment type="cofactor">
    <cofactor evidence="1">
        <name>pyridoxal 5'-phosphate</name>
        <dbReference type="ChEBI" id="CHEBI:597326"/>
    </cofactor>
</comment>
<dbReference type="InterPro" id="IPR015424">
    <property type="entry name" value="PyrdxlP-dep_Trfase"/>
</dbReference>
<evidence type="ECO:0000256" key="3">
    <source>
        <dbReference type="ARBA" id="ARBA00007441"/>
    </source>
</evidence>
<dbReference type="GO" id="GO:0008483">
    <property type="term" value="F:transaminase activity"/>
    <property type="evidence" value="ECO:0007669"/>
    <property type="project" value="UniProtKB-KW"/>
</dbReference>
<keyword evidence="8" id="KW-0805">Transcription regulation</keyword>
<comment type="similarity">
    <text evidence="2">In the C-terminal section; belongs to the class-I pyridoxal-phosphate-dependent aminotransferase family.</text>
</comment>
<reference evidence="12 13" key="1">
    <citation type="submission" date="2020-04" db="EMBL/GenBank/DDBJ databases">
        <authorList>
            <person name="Hitch T.C.A."/>
            <person name="Wylensek D."/>
            <person name="Clavel T."/>
        </authorList>
    </citation>
    <scope>NUCLEOTIDE SEQUENCE [LARGE SCALE GENOMIC DNA]</scope>
    <source>
        <strain evidence="12 13">WCA-386-APC-2A</strain>
    </source>
</reference>
<accession>A0A848ER90</accession>
<dbReference type="PROSITE" id="PS50949">
    <property type="entry name" value="HTH_GNTR"/>
    <property type="match status" value="1"/>
</dbReference>
<proteinExistence type="inferred from homology"/>
<dbReference type="SMART" id="SM00345">
    <property type="entry name" value="HTH_GNTR"/>
    <property type="match status" value="1"/>
</dbReference>
<dbReference type="GO" id="GO:0003677">
    <property type="term" value="F:DNA binding"/>
    <property type="evidence" value="ECO:0007669"/>
    <property type="project" value="UniProtKB-KW"/>
</dbReference>
<dbReference type="Gene3D" id="3.90.1150.10">
    <property type="entry name" value="Aspartate Aminotransferase, domain 1"/>
    <property type="match status" value="1"/>
</dbReference>
<dbReference type="SUPFAM" id="SSF53383">
    <property type="entry name" value="PLP-dependent transferases"/>
    <property type="match status" value="1"/>
</dbReference>
<dbReference type="InterPro" id="IPR036388">
    <property type="entry name" value="WH-like_DNA-bd_sf"/>
</dbReference>
<evidence type="ECO:0000256" key="10">
    <source>
        <dbReference type="ARBA" id="ARBA00023163"/>
    </source>
</evidence>
<dbReference type="FunFam" id="3.40.640.10:FF:000053">
    <property type="entry name" value="Aminotransferase, class I"/>
    <property type="match status" value="1"/>
</dbReference>
<dbReference type="SUPFAM" id="SSF46785">
    <property type="entry name" value="Winged helix' DNA-binding domain"/>
    <property type="match status" value="1"/>
</dbReference>
<gene>
    <name evidence="12" type="ORF">HG933_01055</name>
</gene>
<dbReference type="GO" id="GO:0030170">
    <property type="term" value="F:pyridoxal phosphate binding"/>
    <property type="evidence" value="ECO:0007669"/>
    <property type="project" value="InterPro"/>
</dbReference>
<sequence>MKRHIPVQIEWHPDPAQPVPVYRQILEWMYGKMESGEWPAGTRLPSQRAMARHFQVNRSTLNQALKPLLEAGVLQGRGSQGTVVASTAWSLRLPVQPDWNRYMTAGYFRANQEIVQAINTLEFDDRLIRLGTGELDPRLFPQDAFRQTLRDVADAITSLGYVEPLGMPALRQALAGYARKRNLMVAPSSILITSGALQGLQLISAGLLRGGATVYVEDPTYVKSLQVFQSAHLRLCGLPMDDQGLSLEALEKHLRQSSDIGNSVLYTIPTNHNPTGRTMSRQRRVQLLALCSRYGLPIIEDGAYEELTFDGTPPPSLKSLDIGGQVLYLGSVSKSLAPGLRIGWMIAPEPVAQRLGDVKMQIDYGASSLSQQVLARFLTSGRYAQYLDGLRCELQRRCQAACQVLSEVFTGLADWQVPQGGFYIWLTFHDRLPMDLLFRKAVSAGVLINPGDIYSSRHTQSLRLSYAYTTPDEFRRAVSRLAAVVRSSLAVSAKNSYTGLVASG</sequence>
<comment type="caution">
    <text evidence="12">The sequence shown here is derived from an EMBL/GenBank/DDBJ whole genome shotgun (WGS) entry which is preliminary data.</text>
</comment>
<name>A0A848ER90_MEGEL</name>
<dbReference type="Gene3D" id="3.40.640.10">
    <property type="entry name" value="Type I PLP-dependent aspartate aminotransferase-like (Major domain)"/>
    <property type="match status" value="1"/>
</dbReference>
<dbReference type="InterPro" id="IPR004839">
    <property type="entry name" value="Aminotransferase_I/II_large"/>
</dbReference>
<dbReference type="RefSeq" id="WP_169012975.1">
    <property type="nucleotide sequence ID" value="NZ_JABBJH010000001.1"/>
</dbReference>
<dbReference type="PANTHER" id="PTHR46577">
    <property type="entry name" value="HTH-TYPE TRANSCRIPTIONAL REGULATORY PROTEIN GABR"/>
    <property type="match status" value="1"/>
</dbReference>
<evidence type="ECO:0000256" key="7">
    <source>
        <dbReference type="ARBA" id="ARBA00022898"/>
    </source>
</evidence>
<dbReference type="EMBL" id="JABBJH010000001">
    <property type="protein sequence ID" value="NMK38004.1"/>
    <property type="molecule type" value="Genomic_DNA"/>
</dbReference>